<dbReference type="AlphaFoldDB" id="H5SLV8"/>
<dbReference type="PANTHER" id="PTHR43198">
    <property type="entry name" value="BIFUNCTIONAL TH2 PROTEIN"/>
    <property type="match status" value="1"/>
</dbReference>
<dbReference type="EMBL" id="AP011767">
    <property type="protein sequence ID" value="BAL57144.1"/>
    <property type="molecule type" value="Genomic_DNA"/>
</dbReference>
<dbReference type="InterPro" id="IPR004305">
    <property type="entry name" value="Thiaminase-2/PQQC"/>
</dbReference>
<sequence>MGLAEELWRANAELAETCWNHPFVQGIASGELPLERFRFYVGQDAYFLDAFVRAYALLLAKAPDREGLVTFKTLLDGALDELRLHREYARRWGVDLQPSPAPATSAYTDFLLRTAALEPVGHGVAAQTPCMRLYAYLGSRLQTVLREDSPYGEWVRTYGSPEFERLAQTLEGLLDRYGGDRARLEELYRRAMQLEYEFFDSAWRSV</sequence>
<dbReference type="InterPro" id="IPR050967">
    <property type="entry name" value="Thiamine_Salvage_TenA"/>
</dbReference>
<reference evidence="2" key="1">
    <citation type="journal article" date="2005" name="Environ. Microbiol.">
        <title>Genetic and functional properties of uncultivated thermophilic crenarchaeotes from a subsurface gold mine as revealed by analysis of genome fragments.</title>
        <authorList>
            <person name="Nunoura T."/>
            <person name="Hirayama H."/>
            <person name="Takami H."/>
            <person name="Oida H."/>
            <person name="Nishi S."/>
            <person name="Shimamura S."/>
            <person name="Suzuki Y."/>
            <person name="Inagaki F."/>
            <person name="Takai K."/>
            <person name="Nealson K.H."/>
            <person name="Horikoshi K."/>
        </authorList>
    </citation>
    <scope>NUCLEOTIDE SEQUENCE</scope>
</reference>
<organism evidence="2">
    <name type="scientific">uncultured prokaryote</name>
    <dbReference type="NCBI Taxonomy" id="198431"/>
    <lineage>
        <taxon>unclassified sequences</taxon>
        <taxon>environmental samples</taxon>
    </lineage>
</organism>
<reference evidence="2" key="2">
    <citation type="journal article" date="2012" name="PLoS ONE">
        <title>A Deeply Branching Thermophilic Bacterium with an Ancient Acetyl-CoA Pathway Dominates a Subsurface Ecosystem.</title>
        <authorList>
            <person name="Takami H."/>
            <person name="Noguchi H."/>
            <person name="Takaki Y."/>
            <person name="Uchiyama I."/>
            <person name="Toyoda A."/>
            <person name="Nishi S."/>
            <person name="Chee G.-J."/>
            <person name="Arai W."/>
            <person name="Nunoura T."/>
            <person name="Itoh T."/>
            <person name="Hattori M."/>
            <person name="Takai K."/>
        </authorList>
    </citation>
    <scope>NUCLEOTIDE SEQUENCE</scope>
</reference>
<dbReference type="PANTHER" id="PTHR43198:SF2">
    <property type="entry name" value="SI:CH1073-67J19.1-RELATED"/>
    <property type="match status" value="1"/>
</dbReference>
<feature type="domain" description="Thiaminase-2/PQQC" evidence="1">
    <location>
        <begin position="12"/>
        <end position="204"/>
    </location>
</feature>
<gene>
    <name evidence="2" type="ORF">HGMM_F47C12C21</name>
</gene>
<dbReference type="Pfam" id="PF03070">
    <property type="entry name" value="TENA_THI-4"/>
    <property type="match status" value="1"/>
</dbReference>
<evidence type="ECO:0000313" key="2">
    <source>
        <dbReference type="EMBL" id="BAL57144.1"/>
    </source>
</evidence>
<evidence type="ECO:0000259" key="1">
    <source>
        <dbReference type="Pfam" id="PF03070"/>
    </source>
</evidence>
<dbReference type="SUPFAM" id="SSF48613">
    <property type="entry name" value="Heme oxygenase-like"/>
    <property type="match status" value="1"/>
</dbReference>
<proteinExistence type="predicted"/>
<accession>H5SLV8</accession>
<name>H5SLV8_9ZZZZ</name>
<dbReference type="CDD" id="cd19368">
    <property type="entry name" value="TenA_C_AtTH2-like"/>
    <property type="match status" value="1"/>
</dbReference>
<dbReference type="InterPro" id="IPR016084">
    <property type="entry name" value="Haem_Oase-like_multi-hlx"/>
</dbReference>
<protein>
    <submittedName>
        <fullName evidence="2">Transcriptional activator, TenA family</fullName>
    </submittedName>
</protein>
<dbReference type="Gene3D" id="1.20.910.10">
    <property type="entry name" value="Heme oxygenase-like"/>
    <property type="match status" value="1"/>
</dbReference>